<name>A0A0D9W4K7_9ORYZ</name>
<sequence>QGSNSKQQQEISLRHLPKLQQTSKQEIPFSQIRPHPSSPVAAASLRVHRRSWPRQVLRRRRRCHHSPPRQAAAVIRNRSGTTGPRILSTPLHSSLCAPLHPCRPDGVGAGCLVLHHQQRLRINEGRRTVREGLR</sequence>
<evidence type="ECO:0000256" key="1">
    <source>
        <dbReference type="SAM" id="MobiDB-lite"/>
    </source>
</evidence>
<dbReference type="EnsemblPlants" id="LPERR04G08370.2">
    <property type="protein sequence ID" value="LPERR04G08370.2"/>
    <property type="gene ID" value="LPERR04G08370"/>
</dbReference>
<reference evidence="3" key="2">
    <citation type="submission" date="2013-12" db="EMBL/GenBank/DDBJ databases">
        <authorList>
            <person name="Yu Y."/>
            <person name="Lee S."/>
            <person name="de Baynast K."/>
            <person name="Wissotski M."/>
            <person name="Liu L."/>
            <person name="Talag J."/>
            <person name="Goicoechea J."/>
            <person name="Angelova A."/>
            <person name="Jetty R."/>
            <person name="Kudrna D."/>
            <person name="Golser W."/>
            <person name="Rivera L."/>
            <person name="Zhang J."/>
            <person name="Wing R."/>
        </authorList>
    </citation>
    <scope>NUCLEOTIDE SEQUENCE</scope>
</reference>
<feature type="region of interest" description="Disordered" evidence="1">
    <location>
        <begin position="1"/>
        <end position="38"/>
    </location>
</feature>
<feature type="region of interest" description="Disordered" evidence="1">
    <location>
        <begin position="59"/>
        <end position="86"/>
    </location>
</feature>
<evidence type="ECO:0000313" key="3">
    <source>
        <dbReference type="Proteomes" id="UP000032180"/>
    </source>
</evidence>
<protein>
    <submittedName>
        <fullName evidence="2">Uncharacterized protein</fullName>
    </submittedName>
</protein>
<keyword evidence="3" id="KW-1185">Reference proteome</keyword>
<dbReference type="Gramene" id="LPERR04G08370.2">
    <property type="protein sequence ID" value="LPERR04G08370.2"/>
    <property type="gene ID" value="LPERR04G08370"/>
</dbReference>
<feature type="compositionally biased region" description="Polar residues" evidence="1">
    <location>
        <begin position="1"/>
        <end position="11"/>
    </location>
</feature>
<organism evidence="2 3">
    <name type="scientific">Leersia perrieri</name>
    <dbReference type="NCBI Taxonomy" id="77586"/>
    <lineage>
        <taxon>Eukaryota</taxon>
        <taxon>Viridiplantae</taxon>
        <taxon>Streptophyta</taxon>
        <taxon>Embryophyta</taxon>
        <taxon>Tracheophyta</taxon>
        <taxon>Spermatophyta</taxon>
        <taxon>Magnoliopsida</taxon>
        <taxon>Liliopsida</taxon>
        <taxon>Poales</taxon>
        <taxon>Poaceae</taxon>
        <taxon>BOP clade</taxon>
        <taxon>Oryzoideae</taxon>
        <taxon>Oryzeae</taxon>
        <taxon>Oryzinae</taxon>
        <taxon>Leersia</taxon>
    </lineage>
</organism>
<reference evidence="2 3" key="1">
    <citation type="submission" date="2012-08" db="EMBL/GenBank/DDBJ databases">
        <title>Oryza genome evolution.</title>
        <authorList>
            <person name="Wing R.A."/>
        </authorList>
    </citation>
    <scope>NUCLEOTIDE SEQUENCE</scope>
</reference>
<proteinExistence type="predicted"/>
<dbReference type="Proteomes" id="UP000032180">
    <property type="component" value="Chromosome 4"/>
</dbReference>
<reference evidence="2" key="3">
    <citation type="submission" date="2015-04" db="UniProtKB">
        <authorList>
            <consortium name="EnsemblPlants"/>
        </authorList>
    </citation>
    <scope>IDENTIFICATION</scope>
</reference>
<dbReference type="HOGENOM" id="CLU_1901623_0_0_1"/>
<dbReference type="AlphaFoldDB" id="A0A0D9W4K7"/>
<accession>A0A0D9W4K7</accession>
<evidence type="ECO:0000313" key="2">
    <source>
        <dbReference type="EnsemblPlants" id="LPERR04G08370.2"/>
    </source>
</evidence>